<evidence type="ECO:0000256" key="8">
    <source>
        <dbReference type="ARBA" id="ARBA00023136"/>
    </source>
</evidence>
<dbReference type="GO" id="GO:0005886">
    <property type="term" value="C:plasma membrane"/>
    <property type="evidence" value="ECO:0007669"/>
    <property type="project" value="UniProtKB-SubCell"/>
</dbReference>
<dbReference type="Pfam" id="PF10699">
    <property type="entry name" value="HAP2-GCS1"/>
    <property type="match status" value="1"/>
</dbReference>
<evidence type="ECO:0000256" key="10">
    <source>
        <dbReference type="ARBA" id="ARBA00023279"/>
    </source>
</evidence>
<protein>
    <submittedName>
        <fullName evidence="13">Putative Hapless</fullName>
    </submittedName>
</protein>
<dbReference type="GO" id="GO:0007338">
    <property type="term" value="P:single fertilization"/>
    <property type="evidence" value="ECO:0007669"/>
    <property type="project" value="UniProtKB-KW"/>
</dbReference>
<evidence type="ECO:0000256" key="7">
    <source>
        <dbReference type="ARBA" id="ARBA00023121"/>
    </source>
</evidence>
<dbReference type="Proteomes" id="UP000324800">
    <property type="component" value="Unassembled WGS sequence"/>
</dbReference>
<keyword evidence="9" id="KW-1015">Disulfide bond</keyword>
<evidence type="ECO:0000256" key="1">
    <source>
        <dbReference type="ARBA" id="ARBA00004251"/>
    </source>
</evidence>
<evidence type="ECO:0000259" key="12">
    <source>
        <dbReference type="Pfam" id="PF10699"/>
    </source>
</evidence>
<keyword evidence="6 11" id="KW-1133">Transmembrane helix</keyword>
<dbReference type="PANTHER" id="PTHR31764">
    <property type="entry name" value="PROTEIN HAPLESS 2"/>
    <property type="match status" value="1"/>
</dbReference>
<evidence type="ECO:0000313" key="13">
    <source>
        <dbReference type="EMBL" id="KAA6372636.1"/>
    </source>
</evidence>
<dbReference type="OrthoDB" id="19060at2759"/>
<dbReference type="EMBL" id="SNRW01013428">
    <property type="protein sequence ID" value="KAA6372636.1"/>
    <property type="molecule type" value="Genomic_DNA"/>
</dbReference>
<evidence type="ECO:0000256" key="5">
    <source>
        <dbReference type="ARBA" id="ARBA00022729"/>
    </source>
</evidence>
<feature type="transmembrane region" description="Helical" evidence="11">
    <location>
        <begin position="525"/>
        <end position="543"/>
    </location>
</feature>
<accession>A0A5J4UPK0</accession>
<reference evidence="13 14" key="1">
    <citation type="submission" date="2019-03" db="EMBL/GenBank/DDBJ databases">
        <title>Single cell metagenomics reveals metabolic interactions within the superorganism composed of flagellate Streblomastix strix and complex community of Bacteroidetes bacteria on its surface.</title>
        <authorList>
            <person name="Treitli S.C."/>
            <person name="Kolisko M."/>
            <person name="Husnik F."/>
            <person name="Keeling P."/>
            <person name="Hampl V."/>
        </authorList>
    </citation>
    <scope>NUCLEOTIDE SEQUENCE [LARGE SCALE GENOMIC DNA]</scope>
    <source>
        <strain evidence="13">ST1C</strain>
    </source>
</reference>
<feature type="domain" description="Generative cell specific-1/HAP2" evidence="12">
    <location>
        <begin position="14"/>
        <end position="510"/>
    </location>
</feature>
<evidence type="ECO:0000313" key="14">
    <source>
        <dbReference type="Proteomes" id="UP000324800"/>
    </source>
</evidence>
<organism evidence="13 14">
    <name type="scientific">Streblomastix strix</name>
    <dbReference type="NCBI Taxonomy" id="222440"/>
    <lineage>
        <taxon>Eukaryota</taxon>
        <taxon>Metamonada</taxon>
        <taxon>Preaxostyla</taxon>
        <taxon>Oxymonadida</taxon>
        <taxon>Streblomastigidae</taxon>
        <taxon>Streblomastix</taxon>
    </lineage>
</organism>
<keyword evidence="10" id="KW-0278">Fertilization</keyword>
<evidence type="ECO:0000256" key="3">
    <source>
        <dbReference type="ARBA" id="ARBA00022475"/>
    </source>
</evidence>
<evidence type="ECO:0000256" key="2">
    <source>
        <dbReference type="ARBA" id="ARBA00010929"/>
    </source>
</evidence>
<name>A0A5J4UPK0_9EUKA</name>
<keyword evidence="5" id="KW-0732">Signal</keyword>
<keyword evidence="3" id="KW-1003">Cell membrane</keyword>
<proteinExistence type="inferred from homology"/>
<comment type="caution">
    <text evidence="13">The sequence shown here is derived from an EMBL/GenBank/DDBJ whole genome shotgun (WGS) entry which is preliminary data.</text>
</comment>
<evidence type="ECO:0000256" key="9">
    <source>
        <dbReference type="ARBA" id="ARBA00023157"/>
    </source>
</evidence>
<evidence type="ECO:0000256" key="6">
    <source>
        <dbReference type="ARBA" id="ARBA00022989"/>
    </source>
</evidence>
<keyword evidence="8 11" id="KW-0472">Membrane</keyword>
<comment type="similarity">
    <text evidence="2">Belongs to the HAP2/GCS1 family.</text>
</comment>
<sequence length="569" mass="63808">MDICTQDGSSAEISLDCEQKITLALAIEGGSDFTTEFQFSVTEVKGENGENLQLQADQLVIGCKKGLPSYIYPLQSSKMYYYNALEEVILPSGIADNCVASATSKSPTCQWDYDKATGKIIQFSQGFCCTCGLKDSLLGQSENERLKYACQKGVGSSCAFCLRYEEPKFQAMEIGPPKTDWSILCRVRTLNKELKKLEDQDLVISTSKPIARSTNGRVIGRLIGDFAPSVQPFSFESKYFFYPFREFDHPMVMSPANYSMIIDKHLVSTDGLECDKIGSSYAAHTNQPNKCNTFSGACMRNQLKDVYEQDLERVKNGNKPQYLMSQFDLWEKVSQNSTVLRLGIKEMSKTLITLEVNADKIQMKRNKASGIIVNTKLDGFEALTEGRIFVQIQNTGTLKAEFILSVSNCSTGTSVSPAQSSTLSPNQTHTTNFTLQTSNPFFNENECDIVLQNNLGEELQRKKLLFNTTLSTPDEPITQIEYDEIPIISDHIPEKKCKCSLFNIICVIFSFSLCIIPLLITIGTILAIIVFVIISIKLGICFCRRMRKNRKKKTKKEAEEEEVEEEEIK</sequence>
<feature type="non-terminal residue" evidence="13">
    <location>
        <position position="569"/>
    </location>
</feature>
<evidence type="ECO:0000256" key="4">
    <source>
        <dbReference type="ARBA" id="ARBA00022692"/>
    </source>
</evidence>
<dbReference type="PANTHER" id="PTHR31764:SF0">
    <property type="entry name" value="GENERATIVE CELL SPECIFIC-1_HAP2 DOMAIN-CONTAINING PROTEIN"/>
    <property type="match status" value="1"/>
</dbReference>
<dbReference type="AlphaFoldDB" id="A0A5J4UPK0"/>
<comment type="subcellular location">
    <subcellularLocation>
        <location evidence="1">Cell membrane</location>
        <topology evidence="1">Single-pass type I membrane protein</topology>
    </subcellularLocation>
</comment>
<evidence type="ECO:0000256" key="11">
    <source>
        <dbReference type="SAM" id="Phobius"/>
    </source>
</evidence>
<dbReference type="InterPro" id="IPR040326">
    <property type="entry name" value="HAP2/GCS1"/>
</dbReference>
<dbReference type="InterPro" id="IPR018928">
    <property type="entry name" value="HAP2/GCS1_dom"/>
</dbReference>
<dbReference type="GO" id="GO:0008289">
    <property type="term" value="F:lipid binding"/>
    <property type="evidence" value="ECO:0007669"/>
    <property type="project" value="UniProtKB-KW"/>
</dbReference>
<keyword evidence="7" id="KW-0446">Lipid-binding</keyword>
<gene>
    <name evidence="13" type="ORF">EZS28_031837</name>
</gene>
<keyword evidence="4 11" id="KW-0812">Transmembrane</keyword>